<accession>A0ABT1MDL4</accession>
<dbReference type="PANTHER" id="PTHR10010:SF46">
    <property type="entry name" value="SODIUM-DEPENDENT PHOSPHATE TRANSPORT PROTEIN 2B"/>
    <property type="match status" value="1"/>
</dbReference>
<evidence type="ECO:0000313" key="9">
    <source>
        <dbReference type="Proteomes" id="UP001205603"/>
    </source>
</evidence>
<dbReference type="Pfam" id="PF01895">
    <property type="entry name" value="PhoU"/>
    <property type="match status" value="1"/>
</dbReference>
<dbReference type="Pfam" id="PF02690">
    <property type="entry name" value="Na_Pi_cotrans"/>
    <property type="match status" value="2"/>
</dbReference>
<feature type="transmembrane region" description="Helical" evidence="6">
    <location>
        <begin position="50"/>
        <end position="75"/>
    </location>
</feature>
<evidence type="ECO:0000256" key="5">
    <source>
        <dbReference type="ARBA" id="ARBA00023136"/>
    </source>
</evidence>
<feature type="transmembrane region" description="Helical" evidence="6">
    <location>
        <begin position="113"/>
        <end position="131"/>
    </location>
</feature>
<name>A0ABT1MDL4_9BACT</name>
<evidence type="ECO:0000256" key="4">
    <source>
        <dbReference type="ARBA" id="ARBA00022989"/>
    </source>
</evidence>
<dbReference type="RefSeq" id="WP_255025291.1">
    <property type="nucleotide sequence ID" value="NZ_JANDHW010000001.1"/>
</dbReference>
<feature type="domain" description="PhoU" evidence="7">
    <location>
        <begin position="511"/>
        <end position="596"/>
    </location>
</feature>
<dbReference type="InterPro" id="IPR003841">
    <property type="entry name" value="Na/Pi_transpt"/>
</dbReference>
<dbReference type="InterPro" id="IPR038078">
    <property type="entry name" value="PhoU-like_sf"/>
</dbReference>
<dbReference type="Gene3D" id="1.20.58.220">
    <property type="entry name" value="Phosphate transport system protein phou homolog 2, domain 2"/>
    <property type="match status" value="1"/>
</dbReference>
<reference evidence="8 9" key="1">
    <citation type="submission" date="2022-07" db="EMBL/GenBank/DDBJ databases">
        <title>Fecal culturing of patients with breast cancer.</title>
        <authorList>
            <person name="Teng N.M.Y."/>
            <person name="Kiu R."/>
            <person name="Evans R."/>
            <person name="Baker D.J."/>
            <person name="Zenner C."/>
            <person name="Robinson S.D."/>
            <person name="Hall L.J."/>
        </authorList>
    </citation>
    <scope>NUCLEOTIDE SEQUENCE [LARGE SCALE GENOMIC DNA]</scope>
    <source>
        <strain evidence="8 9">LH1063</strain>
    </source>
</reference>
<keyword evidence="5 6" id="KW-0472">Membrane</keyword>
<sequence length="603" mass="67227">MEYTFFDFLTLIGSLGLFLYGMKVMSEGLQKVAGDRLRSILTAMTTNRFTGVLTGVLITALIQSSSATTVMVVSFVNAGLLSLVQSISVIMGANVGTTVTAWIISIFGFKVNISLFAIPLIGLAIPFIFSGNSRRRSWGEFIIGFAFLFMGLDFLKNSVPDLQSNPEILAFLSEYTNMGFLSVLLFLLIGSIITIIVQSSSATMAITLIMCSKGWISFDIAAAMVLGENIGTTITANLAAISGNVSAKRAAFAHFMFNIFGVCWVLLLFFPFTRFIAYLVGELTGGSPSDLINFIQQQGPDVINKISNDNAHLTGAEAALRSQYQGMQVTVSYALSLFHTVFNIANVLIMIWFVNFYVYIVTRVIKVKHQDDEEFQLKFISGGLLSTSELSLLQVKKEIGVFAERTNRMFGMVRDLIHEKEGSESYSKIFSRIEKYEKISDRMDLEIAAYLNNVADGRLSYDGKLQVSAMLTMTSEIESIGDSCFHLARTLQRKQESKTEFTEGIIADIDVMMRLVSEALENMISILTRNDVTEADFNKAYNKEMEINNFRNQLRTANIENINSKKYEYQSGTHFMDIISECEKLGDYIINVIEAVKEKRKIN</sequence>
<protein>
    <submittedName>
        <fullName evidence="8">Na/Pi cotransporter family protein</fullName>
    </submittedName>
</protein>
<evidence type="ECO:0000256" key="3">
    <source>
        <dbReference type="ARBA" id="ARBA00022692"/>
    </source>
</evidence>
<keyword evidence="2" id="KW-1003">Cell membrane</keyword>
<dbReference type="NCBIfam" id="TIGR00704">
    <property type="entry name" value="NaPi_cotrn_rel"/>
    <property type="match status" value="1"/>
</dbReference>
<dbReference type="EMBL" id="JANDHW010000001">
    <property type="protein sequence ID" value="MCP9610727.1"/>
    <property type="molecule type" value="Genomic_DNA"/>
</dbReference>
<evidence type="ECO:0000256" key="6">
    <source>
        <dbReference type="SAM" id="Phobius"/>
    </source>
</evidence>
<dbReference type="InterPro" id="IPR004633">
    <property type="entry name" value="NaPi_cotrn-rel/YqeW-like"/>
</dbReference>
<gene>
    <name evidence="8" type="ORF">NMU02_01285</name>
</gene>
<feature type="transmembrane region" description="Helical" evidence="6">
    <location>
        <begin position="255"/>
        <end position="280"/>
    </location>
</feature>
<dbReference type="InterPro" id="IPR026022">
    <property type="entry name" value="PhoU_dom"/>
</dbReference>
<feature type="transmembrane region" description="Helical" evidence="6">
    <location>
        <begin position="87"/>
        <end position="107"/>
    </location>
</feature>
<feature type="transmembrane region" description="Helical" evidence="6">
    <location>
        <begin position="337"/>
        <end position="360"/>
    </location>
</feature>
<comment type="subcellular location">
    <subcellularLocation>
        <location evidence="1">Cell membrane</location>
        <topology evidence="1">Multi-pass membrane protein</topology>
    </subcellularLocation>
</comment>
<keyword evidence="4 6" id="KW-1133">Transmembrane helix</keyword>
<keyword evidence="3 6" id="KW-0812">Transmembrane</keyword>
<dbReference type="NCBIfam" id="NF037997">
    <property type="entry name" value="Na_Pi_symport"/>
    <property type="match status" value="1"/>
</dbReference>
<dbReference type="SUPFAM" id="SSF109755">
    <property type="entry name" value="PhoU-like"/>
    <property type="match status" value="1"/>
</dbReference>
<dbReference type="PANTHER" id="PTHR10010">
    <property type="entry name" value="SOLUTE CARRIER FAMILY 34 SODIUM PHOSPHATE , MEMBER 2-RELATED"/>
    <property type="match status" value="1"/>
</dbReference>
<proteinExistence type="predicted"/>
<evidence type="ECO:0000256" key="1">
    <source>
        <dbReference type="ARBA" id="ARBA00004651"/>
    </source>
</evidence>
<feature type="transmembrane region" description="Helical" evidence="6">
    <location>
        <begin position="138"/>
        <end position="155"/>
    </location>
</feature>
<feature type="transmembrane region" description="Helical" evidence="6">
    <location>
        <begin position="175"/>
        <end position="197"/>
    </location>
</feature>
<comment type="caution">
    <text evidence="8">The sequence shown here is derived from an EMBL/GenBank/DDBJ whole genome shotgun (WGS) entry which is preliminary data.</text>
</comment>
<organism evidence="8 9">
    <name type="scientific">Coprobacter tertius</name>
    <dbReference type="NCBI Taxonomy" id="2944915"/>
    <lineage>
        <taxon>Bacteria</taxon>
        <taxon>Pseudomonadati</taxon>
        <taxon>Bacteroidota</taxon>
        <taxon>Bacteroidia</taxon>
        <taxon>Bacteroidales</taxon>
        <taxon>Barnesiellaceae</taxon>
        <taxon>Coprobacter</taxon>
    </lineage>
</organism>
<evidence type="ECO:0000313" key="8">
    <source>
        <dbReference type="EMBL" id="MCP9610727.1"/>
    </source>
</evidence>
<evidence type="ECO:0000256" key="2">
    <source>
        <dbReference type="ARBA" id="ARBA00022475"/>
    </source>
</evidence>
<evidence type="ECO:0000259" key="7">
    <source>
        <dbReference type="Pfam" id="PF01895"/>
    </source>
</evidence>
<keyword evidence="9" id="KW-1185">Reference proteome</keyword>
<dbReference type="Proteomes" id="UP001205603">
    <property type="component" value="Unassembled WGS sequence"/>
</dbReference>